<feature type="signal peptide" evidence="1">
    <location>
        <begin position="1"/>
        <end position="19"/>
    </location>
</feature>
<gene>
    <name evidence="2" type="ORF">MSPICULIGERA_LOCUS25754</name>
</gene>
<evidence type="ECO:0000313" key="2">
    <source>
        <dbReference type="EMBL" id="CAJ0587800.1"/>
    </source>
</evidence>
<protein>
    <submittedName>
        <fullName evidence="2">Uncharacterized protein</fullName>
    </submittedName>
</protein>
<evidence type="ECO:0000256" key="1">
    <source>
        <dbReference type="SAM" id="SignalP"/>
    </source>
</evidence>
<evidence type="ECO:0000313" key="3">
    <source>
        <dbReference type="Proteomes" id="UP001177023"/>
    </source>
</evidence>
<keyword evidence="1" id="KW-0732">Signal</keyword>
<proteinExistence type="predicted"/>
<dbReference type="EMBL" id="CATQJA010002710">
    <property type="protein sequence ID" value="CAJ0587800.1"/>
    <property type="molecule type" value="Genomic_DNA"/>
</dbReference>
<organism evidence="2 3">
    <name type="scientific">Mesorhabditis spiculigera</name>
    <dbReference type="NCBI Taxonomy" id="96644"/>
    <lineage>
        <taxon>Eukaryota</taxon>
        <taxon>Metazoa</taxon>
        <taxon>Ecdysozoa</taxon>
        <taxon>Nematoda</taxon>
        <taxon>Chromadorea</taxon>
        <taxon>Rhabditida</taxon>
        <taxon>Rhabditina</taxon>
        <taxon>Rhabditomorpha</taxon>
        <taxon>Rhabditoidea</taxon>
        <taxon>Rhabditidae</taxon>
        <taxon>Mesorhabditinae</taxon>
        <taxon>Mesorhabditis</taxon>
    </lineage>
</organism>
<dbReference type="Proteomes" id="UP001177023">
    <property type="component" value="Unassembled WGS sequence"/>
</dbReference>
<name>A0AA36DHL2_9BILA</name>
<feature type="chain" id="PRO_5041376669" evidence="1">
    <location>
        <begin position="20"/>
        <end position="221"/>
    </location>
</feature>
<reference evidence="2" key="1">
    <citation type="submission" date="2023-06" db="EMBL/GenBank/DDBJ databases">
        <authorList>
            <person name="Delattre M."/>
        </authorList>
    </citation>
    <scope>NUCLEOTIDE SEQUENCE</scope>
    <source>
        <strain evidence="2">AF72</strain>
    </source>
</reference>
<accession>A0AA36DHL2</accession>
<comment type="caution">
    <text evidence="2">The sequence shown here is derived from an EMBL/GenBank/DDBJ whole genome shotgun (WGS) entry which is preliminary data.</text>
</comment>
<feature type="non-terminal residue" evidence="2">
    <location>
        <position position="1"/>
    </location>
</feature>
<dbReference type="AlphaFoldDB" id="A0AA36DHL2"/>
<sequence>MPFKFILLILTLFFSFIAARPKTGPPGSNPYKYDEDILIPTVHRVIGFGKKPIEIDPCKPSRRRPSLFIPAAAIRLEDNRGLKELVALSDDCNKCSSGTQFVYSPKAGVHTGFQQTIGLFSCPKRMCIETDSGRQIELTPTKGNKDVRIIPIGQCHGSRCSILLALDGPTVSSDAKSHQFMLPKGEKMLPDNMASLPIRGFACGRCEDEIPYCIPPVDELE</sequence>
<keyword evidence="3" id="KW-1185">Reference proteome</keyword>